<proteinExistence type="predicted"/>
<reference evidence="1 2" key="1">
    <citation type="submission" date="2018-11" db="EMBL/GenBank/DDBJ databases">
        <authorList>
            <consortium name="Pathogen Informatics"/>
        </authorList>
    </citation>
    <scope>NUCLEOTIDE SEQUENCE [LARGE SCALE GENOMIC DNA]</scope>
</reference>
<dbReference type="EMBL" id="UYRU01042293">
    <property type="protein sequence ID" value="VDK74267.1"/>
    <property type="molecule type" value="Genomic_DNA"/>
</dbReference>
<name>A0A3P6SPH3_DIBLA</name>
<keyword evidence="2" id="KW-1185">Reference proteome</keyword>
<sequence>MNYWYSKWAYAEVAAVEVDGKNISKAPAGQHCFPPNDCWEVVPKKYNFYVTGPLKGDKAMVKLNLTKGNPITLLYKKGSGSCSCKTAGIKADYVQEVIECESILHGVIVDQEIKVRVCTYAIAAEMFFLQI</sequence>
<dbReference type="Proteomes" id="UP000281553">
    <property type="component" value="Unassembled WGS sequence"/>
</dbReference>
<dbReference type="AlphaFoldDB" id="A0A3P6SPH3"/>
<evidence type="ECO:0000313" key="2">
    <source>
        <dbReference type="Proteomes" id="UP000281553"/>
    </source>
</evidence>
<gene>
    <name evidence="1" type="ORF">DILT_LOCUS2566</name>
</gene>
<evidence type="ECO:0000313" key="1">
    <source>
        <dbReference type="EMBL" id="VDK74267.1"/>
    </source>
</evidence>
<organism evidence="1 2">
    <name type="scientific">Dibothriocephalus latus</name>
    <name type="common">Fish tapeworm</name>
    <name type="synonym">Diphyllobothrium latum</name>
    <dbReference type="NCBI Taxonomy" id="60516"/>
    <lineage>
        <taxon>Eukaryota</taxon>
        <taxon>Metazoa</taxon>
        <taxon>Spiralia</taxon>
        <taxon>Lophotrochozoa</taxon>
        <taxon>Platyhelminthes</taxon>
        <taxon>Cestoda</taxon>
        <taxon>Eucestoda</taxon>
        <taxon>Diphyllobothriidea</taxon>
        <taxon>Diphyllobothriidae</taxon>
        <taxon>Dibothriocephalus</taxon>
    </lineage>
</organism>
<protein>
    <submittedName>
        <fullName evidence="1">Uncharacterized protein</fullName>
    </submittedName>
</protein>
<accession>A0A3P6SPH3</accession>